<dbReference type="GO" id="GO:0009277">
    <property type="term" value="C:fungal-type cell wall"/>
    <property type="evidence" value="ECO:0007669"/>
    <property type="project" value="TreeGrafter"/>
</dbReference>
<dbReference type="EMBL" id="JAGMVJ010000015">
    <property type="protein sequence ID" value="KAH7080734.1"/>
    <property type="molecule type" value="Genomic_DNA"/>
</dbReference>
<evidence type="ECO:0000313" key="3">
    <source>
        <dbReference type="EMBL" id="KAH7080734.1"/>
    </source>
</evidence>
<sequence>MRSTYLLSATTLLTSTRALTPSSKRGLIHIPSPLHPSDDTIWLSTPSPPTWYYNYATSPSPAYTSSSMHFVPMLWGASPSDTGTPFYDTIKAQISRGANITHALSFNEPDAGHAIGGSNISPELAATRWKAELEPLHSLGIKIGAPSVTGGQSGWVWLDEWFAACKGGCTPDFMTVHWYGNFEGLMSHLGRVTARWKDNEVWITEFGYPDKGKEETRAFVEKAVEGMDRWKNVSRYAYFGAFRADVSNVGPNAAMLDKDGLLTDIGVLYSGDHATGFEPKTSDGSMTCSIPRAFGHIIRTMIWLRRSASALWTVHTQDLGLHLNSLQPAPKTTTEFLSSHMPQADHTQVPIQTSNTLDLPAPPLESSETTQKAGTSRLSKHANVAQD</sequence>
<dbReference type="SUPFAM" id="SSF51445">
    <property type="entry name" value="(Trans)glycosidases"/>
    <property type="match status" value="1"/>
</dbReference>
<dbReference type="GO" id="GO:0016787">
    <property type="term" value="F:hydrolase activity"/>
    <property type="evidence" value="ECO:0007669"/>
    <property type="project" value="UniProtKB-KW"/>
</dbReference>
<protein>
    <submittedName>
        <fullName evidence="3">Glycosyl hydrolase catalytic core-domain-containing protein</fullName>
    </submittedName>
</protein>
<comment type="caution">
    <text evidence="3">The sequence shown here is derived from an EMBL/GenBank/DDBJ whole genome shotgun (WGS) entry which is preliminary data.</text>
</comment>
<dbReference type="PANTHER" id="PTHR34154:SF3">
    <property type="entry name" value="ALKALI-SENSITIVE LINKAGE PROTEIN 1"/>
    <property type="match status" value="1"/>
</dbReference>
<organism evidence="3 4">
    <name type="scientific">Paraphoma chrysanthemicola</name>
    <dbReference type="NCBI Taxonomy" id="798071"/>
    <lineage>
        <taxon>Eukaryota</taxon>
        <taxon>Fungi</taxon>
        <taxon>Dikarya</taxon>
        <taxon>Ascomycota</taxon>
        <taxon>Pezizomycotina</taxon>
        <taxon>Dothideomycetes</taxon>
        <taxon>Pleosporomycetidae</taxon>
        <taxon>Pleosporales</taxon>
        <taxon>Pleosporineae</taxon>
        <taxon>Phaeosphaeriaceae</taxon>
        <taxon>Paraphoma</taxon>
    </lineage>
</organism>
<dbReference type="Proteomes" id="UP000813461">
    <property type="component" value="Unassembled WGS sequence"/>
</dbReference>
<keyword evidence="3" id="KW-0378">Hydrolase</keyword>
<feature type="domain" description="Asl1-like glycosyl hydrolase catalytic" evidence="2">
    <location>
        <begin position="35"/>
        <end position="269"/>
    </location>
</feature>
<dbReference type="InterPro" id="IPR024655">
    <property type="entry name" value="Asl1_glyco_hydro_catalytic"/>
</dbReference>
<dbReference type="Gene3D" id="3.20.20.80">
    <property type="entry name" value="Glycosidases"/>
    <property type="match status" value="1"/>
</dbReference>
<dbReference type="OrthoDB" id="43654at2759"/>
<gene>
    <name evidence="3" type="ORF">FB567DRAFT_581899</name>
</gene>
<dbReference type="InterPro" id="IPR053183">
    <property type="entry name" value="ASL1"/>
</dbReference>
<name>A0A8K0QZQ0_9PLEO</name>
<proteinExistence type="predicted"/>
<dbReference type="GO" id="GO:0071966">
    <property type="term" value="P:fungal-type cell wall polysaccharide metabolic process"/>
    <property type="evidence" value="ECO:0007669"/>
    <property type="project" value="TreeGrafter"/>
</dbReference>
<dbReference type="InterPro" id="IPR017853">
    <property type="entry name" value="GH"/>
</dbReference>
<dbReference type="PANTHER" id="PTHR34154">
    <property type="entry name" value="ALKALI-SENSITIVE LINKAGE PROTEIN 1"/>
    <property type="match status" value="1"/>
</dbReference>
<evidence type="ECO:0000313" key="4">
    <source>
        <dbReference type="Proteomes" id="UP000813461"/>
    </source>
</evidence>
<evidence type="ECO:0000259" key="2">
    <source>
        <dbReference type="Pfam" id="PF11790"/>
    </source>
</evidence>
<feature type="region of interest" description="Disordered" evidence="1">
    <location>
        <begin position="353"/>
        <end position="387"/>
    </location>
</feature>
<evidence type="ECO:0000256" key="1">
    <source>
        <dbReference type="SAM" id="MobiDB-lite"/>
    </source>
</evidence>
<keyword evidence="4" id="KW-1185">Reference proteome</keyword>
<dbReference type="Pfam" id="PF11790">
    <property type="entry name" value="Glyco_hydro_cc"/>
    <property type="match status" value="1"/>
</dbReference>
<dbReference type="FunFam" id="3.20.20.80:FF:000207">
    <property type="entry name" value="Glycoside hydrolase family 128 protein"/>
    <property type="match status" value="1"/>
</dbReference>
<accession>A0A8K0QZQ0</accession>
<reference evidence="3" key="1">
    <citation type="journal article" date="2021" name="Nat. Commun.">
        <title>Genetic determinants of endophytism in the Arabidopsis root mycobiome.</title>
        <authorList>
            <person name="Mesny F."/>
            <person name="Miyauchi S."/>
            <person name="Thiergart T."/>
            <person name="Pickel B."/>
            <person name="Atanasova L."/>
            <person name="Karlsson M."/>
            <person name="Huettel B."/>
            <person name="Barry K.W."/>
            <person name="Haridas S."/>
            <person name="Chen C."/>
            <person name="Bauer D."/>
            <person name="Andreopoulos W."/>
            <person name="Pangilinan J."/>
            <person name="LaButti K."/>
            <person name="Riley R."/>
            <person name="Lipzen A."/>
            <person name="Clum A."/>
            <person name="Drula E."/>
            <person name="Henrissat B."/>
            <person name="Kohler A."/>
            <person name="Grigoriev I.V."/>
            <person name="Martin F.M."/>
            <person name="Hacquard S."/>
        </authorList>
    </citation>
    <scope>NUCLEOTIDE SEQUENCE</scope>
    <source>
        <strain evidence="3">MPI-SDFR-AT-0120</strain>
    </source>
</reference>
<dbReference type="AlphaFoldDB" id="A0A8K0QZQ0"/>
<feature type="compositionally biased region" description="Polar residues" evidence="1">
    <location>
        <begin position="366"/>
        <end position="377"/>
    </location>
</feature>